<proteinExistence type="predicted"/>
<protein>
    <submittedName>
        <fullName evidence="3">Uncharacterized protein</fullName>
    </submittedName>
</protein>
<feature type="compositionally biased region" description="Low complexity" evidence="1">
    <location>
        <begin position="123"/>
        <end position="140"/>
    </location>
</feature>
<feature type="compositionally biased region" description="Polar residues" evidence="1">
    <location>
        <begin position="220"/>
        <end position="237"/>
    </location>
</feature>
<feature type="chain" id="PRO_5003435173" evidence="2">
    <location>
        <begin position="25"/>
        <end position="733"/>
    </location>
</feature>
<dbReference type="EMBL" id="CP003002">
    <property type="protein sequence ID" value="AEO55124.1"/>
    <property type="molecule type" value="Genomic_DNA"/>
</dbReference>
<evidence type="ECO:0000256" key="1">
    <source>
        <dbReference type="SAM" id="MobiDB-lite"/>
    </source>
</evidence>
<feature type="signal peptide" evidence="2">
    <location>
        <begin position="1"/>
        <end position="24"/>
    </location>
</feature>
<dbReference type="InParanoid" id="G2Q2J9"/>
<dbReference type="OMA" id="IATPNYC"/>
<feature type="compositionally biased region" description="Pro residues" evidence="1">
    <location>
        <begin position="176"/>
        <end position="191"/>
    </location>
</feature>
<accession>G2Q2J9</accession>
<dbReference type="AlphaFoldDB" id="G2Q2J9"/>
<gene>
    <name evidence="3" type="ORF">MYCTH_2298597</name>
</gene>
<reference evidence="3 4" key="1">
    <citation type="journal article" date="2011" name="Nat. Biotechnol.">
        <title>Comparative genomic analysis of the thermophilic biomass-degrading fungi Myceliophthora thermophila and Thielavia terrestris.</title>
        <authorList>
            <person name="Berka R.M."/>
            <person name="Grigoriev I.V."/>
            <person name="Otillar R."/>
            <person name="Salamov A."/>
            <person name="Grimwood J."/>
            <person name="Reid I."/>
            <person name="Ishmael N."/>
            <person name="John T."/>
            <person name="Darmond C."/>
            <person name="Moisan M.-C."/>
            <person name="Henrissat B."/>
            <person name="Coutinho P.M."/>
            <person name="Lombard V."/>
            <person name="Natvig D.O."/>
            <person name="Lindquist E."/>
            <person name="Schmutz J."/>
            <person name="Lucas S."/>
            <person name="Harris P."/>
            <person name="Powlowski J."/>
            <person name="Bellemare A."/>
            <person name="Taylor D."/>
            <person name="Butler G."/>
            <person name="de Vries R.P."/>
            <person name="Allijn I.E."/>
            <person name="van den Brink J."/>
            <person name="Ushinsky S."/>
            <person name="Storms R."/>
            <person name="Powell A.J."/>
            <person name="Paulsen I.T."/>
            <person name="Elbourne L.D.H."/>
            <person name="Baker S.E."/>
            <person name="Magnuson J."/>
            <person name="LaBoissiere S."/>
            <person name="Clutterbuck A.J."/>
            <person name="Martinez D."/>
            <person name="Wogulis M."/>
            <person name="de Leon A.L."/>
            <person name="Rey M.W."/>
            <person name="Tsang A."/>
        </authorList>
    </citation>
    <scope>NUCLEOTIDE SEQUENCE [LARGE SCALE GENOMIC DNA]</scope>
    <source>
        <strain evidence="4">ATCC 42464 / BCRC 31852 / DSM 1799</strain>
    </source>
</reference>
<dbReference type="Proteomes" id="UP000007322">
    <property type="component" value="Chromosome 1"/>
</dbReference>
<dbReference type="HOGENOM" id="CLU_021318_0_0_1"/>
<feature type="region of interest" description="Disordered" evidence="1">
    <location>
        <begin position="23"/>
        <end position="201"/>
    </location>
</feature>
<keyword evidence="4" id="KW-1185">Reference proteome</keyword>
<feature type="compositionally biased region" description="Polar residues" evidence="1">
    <location>
        <begin position="69"/>
        <end position="80"/>
    </location>
</feature>
<organism evidence="3 4">
    <name type="scientific">Thermothelomyces thermophilus (strain ATCC 42464 / BCRC 31852 / DSM 1799)</name>
    <name type="common">Sporotrichum thermophile</name>
    <dbReference type="NCBI Taxonomy" id="573729"/>
    <lineage>
        <taxon>Eukaryota</taxon>
        <taxon>Fungi</taxon>
        <taxon>Dikarya</taxon>
        <taxon>Ascomycota</taxon>
        <taxon>Pezizomycotina</taxon>
        <taxon>Sordariomycetes</taxon>
        <taxon>Sordariomycetidae</taxon>
        <taxon>Sordariales</taxon>
        <taxon>Chaetomiaceae</taxon>
        <taxon>Thermothelomyces</taxon>
    </lineage>
</organism>
<evidence type="ECO:0000256" key="2">
    <source>
        <dbReference type="SAM" id="SignalP"/>
    </source>
</evidence>
<dbReference type="RefSeq" id="XP_003660369.1">
    <property type="nucleotide sequence ID" value="XM_003660321.1"/>
</dbReference>
<sequence>MVGGGRVLLSLAVLSGLGFENALGGQHPPPPDIKEAVVSQREGHHRRQDEISDTLRGATGATSSSTSSQIEVLSQTQPSSEVAIAATPSEQPGDAAEGVSGALPESSPQTTQGGGLGAEGSLTTDTQDTPTSSTSVVQPTGVQGGDSSAENPGPGYTYAPAQSAPATATAQEGAEPTPPRGGPPRGGPPGSAPKGSTFSPTYATTETIDLGYGTVLPGDTTFTTSTRPQNQTFTVEPSGSIHYCKPSDLDGSPTSWSVVHTTTITWYGDPEDYTPPYPPISIPGPTSSCVVPVTPPKLTISVCASTGAGTKYRTCEVTTTTQGYGFGLQTSIIPSVVFLTTDKNPAVIFTTISRPDYGVSQDAQTRDDHASPTTQAPHSSPDYNSPGGPQGGGSKSAERPTPTPISVAVQPTAVVINGHTIRDNPAQPTHVVIVAGQTFTIDPTRVVGGGATIDRPSATGGIYLPEPTSTKLNGVPVVVSSSVAVIGRSTFTLGPTTTTAVVSGRTFTVGPTTIAGGSHTLPLPAFPSPTEVVVAGGDLITAIGSSVLVVHGTTLTYELTAPESTVITVDDDVVTLGPGGITAHDGDVTLGGTHAAGPQDTQYALVGGATITKIGASVVVIRNTTYTVGPNASAAGAPGHAGTGTTTTVVGGETVTIGPDGVQVGSLTLRYPFGPTTVITPGVGVGPATATATATGAGGGGDGGDEDGVCALRPRMAAVVWAVGLAVGIGLMI</sequence>
<dbReference type="KEGG" id="mtm:MYCTH_2298597"/>
<dbReference type="OrthoDB" id="5420777at2759"/>
<dbReference type="GeneID" id="11505974"/>
<keyword evidence="2" id="KW-0732">Signal</keyword>
<evidence type="ECO:0000313" key="3">
    <source>
        <dbReference type="EMBL" id="AEO55124.1"/>
    </source>
</evidence>
<dbReference type="VEuPathDB" id="FungiDB:MYCTH_2298597"/>
<name>G2Q2J9_THET4</name>
<feature type="compositionally biased region" description="Low complexity" evidence="1">
    <location>
        <begin position="57"/>
        <end position="68"/>
    </location>
</feature>
<evidence type="ECO:0000313" key="4">
    <source>
        <dbReference type="Proteomes" id="UP000007322"/>
    </source>
</evidence>
<feature type="region of interest" description="Disordered" evidence="1">
    <location>
        <begin position="219"/>
        <end position="238"/>
    </location>
</feature>
<feature type="compositionally biased region" description="Low complexity" evidence="1">
    <location>
        <begin position="159"/>
        <end position="175"/>
    </location>
</feature>
<dbReference type="eggNOG" id="ENOG502SNDG">
    <property type="taxonomic scope" value="Eukaryota"/>
</dbReference>
<feature type="compositionally biased region" description="Polar residues" evidence="1">
    <location>
        <begin position="371"/>
        <end position="383"/>
    </location>
</feature>
<feature type="region of interest" description="Disordered" evidence="1">
    <location>
        <begin position="358"/>
        <end position="404"/>
    </location>
</feature>